<dbReference type="AlphaFoldDB" id="A0AAN9HG32"/>
<accession>A0AAN9HG32</accession>
<organism evidence="2 3">
    <name type="scientific">Phoxinus phoxinus</name>
    <name type="common">Eurasian minnow</name>
    <dbReference type="NCBI Taxonomy" id="58324"/>
    <lineage>
        <taxon>Eukaryota</taxon>
        <taxon>Metazoa</taxon>
        <taxon>Chordata</taxon>
        <taxon>Craniata</taxon>
        <taxon>Vertebrata</taxon>
        <taxon>Euteleostomi</taxon>
        <taxon>Actinopterygii</taxon>
        <taxon>Neopterygii</taxon>
        <taxon>Teleostei</taxon>
        <taxon>Ostariophysi</taxon>
        <taxon>Cypriniformes</taxon>
        <taxon>Leuciscidae</taxon>
        <taxon>Phoxininae</taxon>
        <taxon>Phoxinus</taxon>
    </lineage>
</organism>
<proteinExistence type="predicted"/>
<dbReference type="EMBL" id="JAYKXH010000004">
    <property type="protein sequence ID" value="KAK7171728.1"/>
    <property type="molecule type" value="Genomic_DNA"/>
</dbReference>
<reference evidence="2 3" key="1">
    <citation type="submission" date="2024-02" db="EMBL/GenBank/DDBJ databases">
        <title>Chromosome-level genome assembly of the Eurasian Minnow (Phoxinus phoxinus).</title>
        <authorList>
            <person name="Oriowo T.O."/>
            <person name="Martin S."/>
            <person name="Stange M."/>
            <person name="Chrysostomakis Y."/>
            <person name="Brown T."/>
            <person name="Winkler S."/>
            <person name="Kukowka S."/>
            <person name="Myers E.W."/>
            <person name="Bohne A."/>
        </authorList>
    </citation>
    <scope>NUCLEOTIDE SEQUENCE [LARGE SCALE GENOMIC DNA]</scope>
    <source>
        <strain evidence="2">ZFMK-TIS-60720</strain>
        <tissue evidence="2">Whole Organism</tissue>
    </source>
</reference>
<name>A0AAN9HG32_9TELE</name>
<comment type="caution">
    <text evidence="2">The sequence shown here is derived from an EMBL/GenBank/DDBJ whole genome shotgun (WGS) entry which is preliminary data.</text>
</comment>
<feature type="signal peptide" evidence="1">
    <location>
        <begin position="1"/>
        <end position="24"/>
    </location>
</feature>
<dbReference type="PANTHER" id="PTHR11412">
    <property type="entry name" value="MACROGLOBULIN / COMPLEMENT"/>
    <property type="match status" value="1"/>
</dbReference>
<dbReference type="InterPro" id="IPR050473">
    <property type="entry name" value="A2M/Complement_sys"/>
</dbReference>
<dbReference type="Proteomes" id="UP001364617">
    <property type="component" value="Unassembled WGS sequence"/>
</dbReference>
<protein>
    <recommendedName>
        <fullName evidence="4">Alpha-2-macroglobulin-like</fullName>
    </recommendedName>
</protein>
<feature type="chain" id="PRO_5042901272" description="Alpha-2-macroglobulin-like" evidence="1">
    <location>
        <begin position="25"/>
        <end position="160"/>
    </location>
</feature>
<evidence type="ECO:0000313" key="2">
    <source>
        <dbReference type="EMBL" id="KAK7171728.1"/>
    </source>
</evidence>
<keyword evidence="3" id="KW-1185">Reference proteome</keyword>
<dbReference type="PANTHER" id="PTHR11412:SF150">
    <property type="entry name" value="ALPHA-2-MACROGLOBULIN-RELATED"/>
    <property type="match status" value="1"/>
</dbReference>
<keyword evidence="1" id="KW-0732">Signal</keyword>
<gene>
    <name evidence="2" type="ORF">R3I93_004126</name>
</gene>
<evidence type="ECO:0008006" key="4">
    <source>
        <dbReference type="Google" id="ProtNLM"/>
    </source>
</evidence>
<dbReference type="Gene3D" id="2.60.40.1930">
    <property type="match status" value="1"/>
</dbReference>
<evidence type="ECO:0000256" key="1">
    <source>
        <dbReference type="SAM" id="SignalP"/>
    </source>
</evidence>
<evidence type="ECO:0000313" key="3">
    <source>
        <dbReference type="Proteomes" id="UP001364617"/>
    </source>
</evidence>
<sequence length="160" mass="18040">MTLNISCCWKGLLLLSFLLICVDGQTSGPSFMVTFPAVIGSGSEAKLCASLLKPNESLVMNIYLVHGNQSTLLLQEKAEEEFHRCFNFKAPLVEAESVQKMKVELQGETFKMTEERKVMFKPYHPLTFIQTDKPIYIPGQTVNFRVVTMDTNFAPLDQQV</sequence>